<dbReference type="OrthoDB" id="9804614at2"/>
<accession>A0A2U2DS05</accession>
<dbReference type="RefSeq" id="WP_109458420.1">
    <property type="nucleotide sequence ID" value="NZ_QFBC01000004.1"/>
</dbReference>
<keyword evidence="2" id="KW-1185">Reference proteome</keyword>
<dbReference type="PANTHER" id="PTHR35145">
    <property type="entry name" value="CYTOPLASMIC PROTEIN-RELATED"/>
    <property type="match status" value="1"/>
</dbReference>
<dbReference type="EMBL" id="QFBC01000004">
    <property type="protein sequence ID" value="PWE56100.1"/>
    <property type="molecule type" value="Genomic_DNA"/>
</dbReference>
<evidence type="ECO:0000313" key="1">
    <source>
        <dbReference type="EMBL" id="PWE56100.1"/>
    </source>
</evidence>
<organism evidence="1 2">
    <name type="scientific">Metarhizobium album</name>
    <dbReference type="NCBI Taxonomy" id="2182425"/>
    <lineage>
        <taxon>Bacteria</taxon>
        <taxon>Pseudomonadati</taxon>
        <taxon>Pseudomonadota</taxon>
        <taxon>Alphaproteobacteria</taxon>
        <taxon>Hyphomicrobiales</taxon>
        <taxon>Rhizobiaceae</taxon>
        <taxon>Metarhizobium</taxon>
    </lineage>
</organism>
<dbReference type="InterPro" id="IPR058532">
    <property type="entry name" value="YjbR/MT2646/Rv2570-like"/>
</dbReference>
<sequence>MSSDLFSRDGFDAFLAGLPAVSFVDQWEAHVAKVDDKVFAALGDSNCNWGDKIVIKVSEESFEILTAIEEIGQAAYFAKRKWVSVGRAAPLGENELRHYIRRSYELVAAGLTRKRRGELSISLPLP</sequence>
<proteinExistence type="predicted"/>
<dbReference type="SUPFAM" id="SSF142906">
    <property type="entry name" value="YjbR-like"/>
    <property type="match status" value="1"/>
</dbReference>
<dbReference type="InterPro" id="IPR007351">
    <property type="entry name" value="YjbR"/>
</dbReference>
<dbReference type="Gene3D" id="3.90.1150.30">
    <property type="match status" value="1"/>
</dbReference>
<dbReference type="InterPro" id="IPR038056">
    <property type="entry name" value="YjbR-like_sf"/>
</dbReference>
<dbReference type="Pfam" id="PF04237">
    <property type="entry name" value="YjbR"/>
    <property type="match status" value="1"/>
</dbReference>
<gene>
    <name evidence="1" type="ORF">DEM27_11720</name>
</gene>
<dbReference type="PANTHER" id="PTHR35145:SF1">
    <property type="entry name" value="CYTOPLASMIC PROTEIN"/>
    <property type="match status" value="1"/>
</dbReference>
<dbReference type="Proteomes" id="UP000245252">
    <property type="component" value="Unassembled WGS sequence"/>
</dbReference>
<name>A0A2U2DS05_9HYPH</name>
<comment type="caution">
    <text evidence="1">The sequence shown here is derived from an EMBL/GenBank/DDBJ whole genome shotgun (WGS) entry which is preliminary data.</text>
</comment>
<dbReference type="AlphaFoldDB" id="A0A2U2DS05"/>
<protein>
    <recommendedName>
        <fullName evidence="3">MmcQ/YjbR family DNA-binding protein</fullName>
    </recommendedName>
</protein>
<evidence type="ECO:0008006" key="3">
    <source>
        <dbReference type="Google" id="ProtNLM"/>
    </source>
</evidence>
<reference evidence="1 2" key="1">
    <citation type="submission" date="2018-05" db="EMBL/GenBank/DDBJ databases">
        <title>The draft genome of strain NS-104.</title>
        <authorList>
            <person name="Hang P."/>
            <person name="Jiang J."/>
        </authorList>
    </citation>
    <scope>NUCLEOTIDE SEQUENCE [LARGE SCALE GENOMIC DNA]</scope>
    <source>
        <strain evidence="1 2">NS-104</strain>
    </source>
</reference>
<evidence type="ECO:0000313" key="2">
    <source>
        <dbReference type="Proteomes" id="UP000245252"/>
    </source>
</evidence>